<feature type="compositionally biased region" description="Basic and acidic residues" evidence="1">
    <location>
        <begin position="90"/>
        <end position="107"/>
    </location>
</feature>
<accession>A0A6J4L5U5</accession>
<evidence type="ECO:0000313" key="2">
    <source>
        <dbReference type="EMBL" id="CAA9322967.1"/>
    </source>
</evidence>
<feature type="compositionally biased region" description="Basic and acidic residues" evidence="1">
    <location>
        <begin position="117"/>
        <end position="139"/>
    </location>
</feature>
<protein>
    <submittedName>
        <fullName evidence="2">Uncharacterized protein</fullName>
    </submittedName>
</protein>
<gene>
    <name evidence="2" type="ORF">AVDCRST_MAG11-2095</name>
</gene>
<evidence type="ECO:0000256" key="1">
    <source>
        <dbReference type="SAM" id="MobiDB-lite"/>
    </source>
</evidence>
<proteinExistence type="predicted"/>
<dbReference type="AlphaFoldDB" id="A0A6J4L5U5"/>
<reference evidence="2" key="1">
    <citation type="submission" date="2020-02" db="EMBL/GenBank/DDBJ databases">
        <authorList>
            <person name="Meier V. D."/>
        </authorList>
    </citation>
    <scope>NUCLEOTIDE SEQUENCE</scope>
    <source>
        <strain evidence="2">AVDCRST_MAG11</strain>
    </source>
</reference>
<dbReference type="EMBL" id="CADCTU010000494">
    <property type="protein sequence ID" value="CAA9322967.1"/>
    <property type="molecule type" value="Genomic_DNA"/>
</dbReference>
<feature type="region of interest" description="Disordered" evidence="1">
    <location>
        <begin position="87"/>
        <end position="152"/>
    </location>
</feature>
<sequence length="407" mass="43476">MARISGGDGGDGRRERRWGRLEAAEEHVDQAALETTHRRAGGLALGPFLLVVRLRERLAAALGECDDVDRAVEPAVPAGIDAVGVAATGRDGERGDAGEGGERRGGVDARGAAELAEETRGDDRPDAPHRQQRRLERPHALLQRGGGRGDVGGELEEALGELPHDEQAGLHDAARLGHGEVVAVADARRARQRPAPRRVTGVELQHLRVELVDQARAIGDEVIPMVAQQAQLGAVVVGLDHGQALALGAQQPGHRQRVGRVGLVLRAAPPAILRRAVRDNLADVNLALRQQELREALAQRPAVLDAPADVLLLPSRPSERHGPPLGCVRYGAAAAGAPIRVDRHQHVRLLVSMELPRGVAPSILPTLSRRDAEAGRRASGPTVMRTGMHQPVCLFGRPLGSTQLRWR</sequence>
<organism evidence="2">
    <name type="scientific">uncultured Gemmatimonadaceae bacterium</name>
    <dbReference type="NCBI Taxonomy" id="246130"/>
    <lineage>
        <taxon>Bacteria</taxon>
        <taxon>Pseudomonadati</taxon>
        <taxon>Gemmatimonadota</taxon>
        <taxon>Gemmatimonadia</taxon>
        <taxon>Gemmatimonadales</taxon>
        <taxon>Gemmatimonadaceae</taxon>
        <taxon>environmental samples</taxon>
    </lineage>
</organism>
<name>A0A6J4L5U5_9BACT</name>